<sequence length="252" mass="27908">MHSFKSTVTSCFFRATCFISECNALRSGYIGSKCPRRTTADQLRVVGITVPQPKVRDQIYLRLRKDPEALLRRSMPVEEHASPLPEALTHEKPLTGEQDNLTLRQDLAEEGKEPRVAEAEINLEAVNSVESKSGSDENRTSNADQLAKVESGSNAAAMFDIGLAKEIDEDTMLILAPGAFDEDIMMNDVMQADVVQDEIVQDEIMQDATAMQNKIVQDEVMQDIAATQDDAAQSHIQQYTIVPNLVLEELKG</sequence>
<dbReference type="EMBL" id="KI925454">
    <property type="protein sequence ID" value="ETW87286.1"/>
    <property type="molecule type" value="Genomic_DNA"/>
</dbReference>
<dbReference type="Proteomes" id="UP000030671">
    <property type="component" value="Unassembled WGS sequence"/>
</dbReference>
<proteinExistence type="predicted"/>
<reference evidence="2 3" key="1">
    <citation type="journal article" date="2012" name="New Phytol.">
        <title>Insight into trade-off between wood decay and parasitism from the genome of a fungal forest pathogen.</title>
        <authorList>
            <person name="Olson A."/>
            <person name="Aerts A."/>
            <person name="Asiegbu F."/>
            <person name="Belbahri L."/>
            <person name="Bouzid O."/>
            <person name="Broberg A."/>
            <person name="Canback B."/>
            <person name="Coutinho P.M."/>
            <person name="Cullen D."/>
            <person name="Dalman K."/>
            <person name="Deflorio G."/>
            <person name="van Diepen L.T."/>
            <person name="Dunand C."/>
            <person name="Duplessis S."/>
            <person name="Durling M."/>
            <person name="Gonthier P."/>
            <person name="Grimwood J."/>
            <person name="Fossdal C.G."/>
            <person name="Hansson D."/>
            <person name="Henrissat B."/>
            <person name="Hietala A."/>
            <person name="Himmelstrand K."/>
            <person name="Hoffmeister D."/>
            <person name="Hogberg N."/>
            <person name="James T.Y."/>
            <person name="Karlsson M."/>
            <person name="Kohler A."/>
            <person name="Kues U."/>
            <person name="Lee Y.H."/>
            <person name="Lin Y.C."/>
            <person name="Lind M."/>
            <person name="Lindquist E."/>
            <person name="Lombard V."/>
            <person name="Lucas S."/>
            <person name="Lunden K."/>
            <person name="Morin E."/>
            <person name="Murat C."/>
            <person name="Park J."/>
            <person name="Raffaello T."/>
            <person name="Rouze P."/>
            <person name="Salamov A."/>
            <person name="Schmutz J."/>
            <person name="Solheim H."/>
            <person name="Stahlberg J."/>
            <person name="Velez H."/>
            <person name="de Vries R.P."/>
            <person name="Wiebenga A."/>
            <person name="Woodward S."/>
            <person name="Yakovlev I."/>
            <person name="Garbelotto M."/>
            <person name="Martin F."/>
            <person name="Grigoriev I.V."/>
            <person name="Stenlid J."/>
        </authorList>
    </citation>
    <scope>NUCLEOTIDE SEQUENCE [LARGE SCALE GENOMIC DNA]</scope>
    <source>
        <strain evidence="2 3">TC 32-1</strain>
    </source>
</reference>
<protein>
    <submittedName>
        <fullName evidence="2">Uncharacterized protein</fullName>
    </submittedName>
</protein>
<gene>
    <name evidence="2" type="ORF">HETIRDRAFT_166823</name>
</gene>
<dbReference type="AlphaFoldDB" id="W4KQH7"/>
<keyword evidence="3" id="KW-1185">Reference proteome</keyword>
<evidence type="ECO:0000313" key="2">
    <source>
        <dbReference type="EMBL" id="ETW87286.1"/>
    </source>
</evidence>
<dbReference type="KEGG" id="hir:HETIRDRAFT_166823"/>
<dbReference type="GeneID" id="20668089"/>
<organism evidence="2 3">
    <name type="scientific">Heterobasidion irregulare (strain TC 32-1)</name>
    <dbReference type="NCBI Taxonomy" id="747525"/>
    <lineage>
        <taxon>Eukaryota</taxon>
        <taxon>Fungi</taxon>
        <taxon>Dikarya</taxon>
        <taxon>Basidiomycota</taxon>
        <taxon>Agaricomycotina</taxon>
        <taxon>Agaricomycetes</taxon>
        <taxon>Russulales</taxon>
        <taxon>Bondarzewiaceae</taxon>
        <taxon>Heterobasidion</taxon>
        <taxon>Heterobasidion annosum species complex</taxon>
    </lineage>
</organism>
<name>W4KQH7_HETIT</name>
<evidence type="ECO:0000256" key="1">
    <source>
        <dbReference type="SAM" id="MobiDB-lite"/>
    </source>
</evidence>
<dbReference type="RefSeq" id="XP_009541206.1">
    <property type="nucleotide sequence ID" value="XM_009542911.1"/>
</dbReference>
<evidence type="ECO:0000313" key="3">
    <source>
        <dbReference type="Proteomes" id="UP000030671"/>
    </source>
</evidence>
<feature type="region of interest" description="Disordered" evidence="1">
    <location>
        <begin position="123"/>
        <end position="147"/>
    </location>
</feature>
<dbReference type="HOGENOM" id="CLU_1102900_0_0_1"/>
<accession>W4KQH7</accession>
<feature type="region of interest" description="Disordered" evidence="1">
    <location>
        <begin position="74"/>
        <end position="98"/>
    </location>
</feature>
<dbReference type="InParanoid" id="W4KQH7"/>